<proteinExistence type="predicted"/>
<dbReference type="Proteomes" id="UP001211639">
    <property type="component" value="Segment"/>
</dbReference>
<evidence type="ECO:0000313" key="2">
    <source>
        <dbReference type="Proteomes" id="UP001211639"/>
    </source>
</evidence>
<accession>A0AAF0B8E4</accession>
<sequence>MTQLILKNIIKKHTKVKKIASSIHKNLKKLYKNIGVLCGKNNN</sequence>
<name>A0AAF0B8E4_9CAUD</name>
<keyword evidence="2" id="KW-1185">Reference proteome</keyword>
<dbReference type="EMBL" id="OQ025560">
    <property type="protein sequence ID" value="WBY65457.1"/>
    <property type="molecule type" value="Genomic_DNA"/>
</dbReference>
<gene>
    <name evidence="1" type="ORF">FP3_000026</name>
</gene>
<reference evidence="1" key="1">
    <citation type="submission" date="2022-12" db="EMBL/GenBank/DDBJ databases">
        <title>Complete genomic sequence of Pasteurella multocida phage vB_PmuM_CFP3.</title>
        <authorList>
            <person name="Cheng L."/>
            <person name="Chen H."/>
            <person name="Jiang N."/>
            <person name="Fu Q."/>
            <person name="Liu R."/>
            <person name="Huang Y."/>
            <person name="Fu G."/>
        </authorList>
    </citation>
    <scope>NUCLEOTIDE SEQUENCE</scope>
</reference>
<protein>
    <submittedName>
        <fullName evidence="1">Uncharacterized protein</fullName>
    </submittedName>
</protein>
<evidence type="ECO:0000313" key="1">
    <source>
        <dbReference type="EMBL" id="WBY65457.1"/>
    </source>
</evidence>
<organism evidence="1 2">
    <name type="scientific">Pasteurella phage vB_PmuM_CFP3</name>
    <dbReference type="NCBI Taxonomy" id="3017169"/>
    <lineage>
        <taxon>Viruses</taxon>
        <taxon>Duplodnaviria</taxon>
        <taxon>Heunggongvirae</taxon>
        <taxon>Uroviricota</taxon>
        <taxon>Caudoviricetes</taxon>
        <taxon>Peduoviridae</taxon>
        <taxon>Irtavirus</taxon>
        <taxon>Irtavirus CFP3</taxon>
    </lineage>
</organism>